<dbReference type="AlphaFoldDB" id="A0AA35R5A8"/>
<protein>
    <submittedName>
        <fullName evidence="2">Uncharacterized protein</fullName>
    </submittedName>
</protein>
<gene>
    <name evidence="2" type="ORF">GBAR_LOCUS3485</name>
</gene>
<organism evidence="2 3">
    <name type="scientific">Geodia barretti</name>
    <name type="common">Barrett's horny sponge</name>
    <dbReference type="NCBI Taxonomy" id="519541"/>
    <lineage>
        <taxon>Eukaryota</taxon>
        <taxon>Metazoa</taxon>
        <taxon>Porifera</taxon>
        <taxon>Demospongiae</taxon>
        <taxon>Heteroscleromorpha</taxon>
        <taxon>Tetractinellida</taxon>
        <taxon>Astrophorina</taxon>
        <taxon>Geodiidae</taxon>
        <taxon>Geodia</taxon>
    </lineage>
</organism>
<dbReference type="InterPro" id="IPR043587">
    <property type="entry name" value="Phosphatase_SSH-like"/>
</dbReference>
<accession>A0AA35R5A8</accession>
<dbReference type="PANTHER" id="PTHR45864:SF2">
    <property type="entry name" value="PROTEIN PHOSPHATASE SLINGSHOT"/>
    <property type="match status" value="1"/>
</dbReference>
<proteinExistence type="predicted"/>
<feature type="region of interest" description="Disordered" evidence="1">
    <location>
        <begin position="64"/>
        <end position="83"/>
    </location>
</feature>
<reference evidence="2" key="1">
    <citation type="submission" date="2023-03" db="EMBL/GenBank/DDBJ databases">
        <authorList>
            <person name="Steffen K."/>
            <person name="Cardenas P."/>
        </authorList>
    </citation>
    <scope>NUCLEOTIDE SEQUENCE</scope>
</reference>
<dbReference type="EMBL" id="CASHTH010000497">
    <property type="protein sequence ID" value="CAI8002776.1"/>
    <property type="molecule type" value="Genomic_DNA"/>
</dbReference>
<dbReference type="InterPro" id="IPR029021">
    <property type="entry name" value="Prot-tyrosine_phosphatase-like"/>
</dbReference>
<keyword evidence="3" id="KW-1185">Reference proteome</keyword>
<comment type="caution">
    <text evidence="2">The sequence shown here is derived from an EMBL/GenBank/DDBJ whole genome shotgun (WGS) entry which is preliminary data.</text>
</comment>
<name>A0AA35R5A8_GEOBA</name>
<sequence length="83" mass="9666">MPRKHVKSIRGCINPNDGFMSQLHSYEGILTARHNPRWGKYAPTRLYSKRSVSDPDIMQSLEKEELERRVSRSAAARRVGRRE</sequence>
<dbReference type="GO" id="GO:0003779">
    <property type="term" value="F:actin binding"/>
    <property type="evidence" value="ECO:0007669"/>
    <property type="project" value="InterPro"/>
</dbReference>
<feature type="non-terminal residue" evidence="2">
    <location>
        <position position="1"/>
    </location>
</feature>
<dbReference type="GO" id="GO:0030837">
    <property type="term" value="P:negative regulation of actin filament polymerization"/>
    <property type="evidence" value="ECO:0007669"/>
    <property type="project" value="InterPro"/>
</dbReference>
<dbReference type="Proteomes" id="UP001174909">
    <property type="component" value="Unassembled WGS sequence"/>
</dbReference>
<dbReference type="PANTHER" id="PTHR45864">
    <property type="entry name" value="SLINGSHOT PROTEIN PHOSPHATASE HOMOLOG"/>
    <property type="match status" value="1"/>
</dbReference>
<dbReference type="GO" id="GO:0016791">
    <property type="term" value="F:phosphatase activity"/>
    <property type="evidence" value="ECO:0007669"/>
    <property type="project" value="InterPro"/>
</dbReference>
<evidence type="ECO:0000256" key="1">
    <source>
        <dbReference type="SAM" id="MobiDB-lite"/>
    </source>
</evidence>
<dbReference type="Gene3D" id="3.90.190.10">
    <property type="entry name" value="Protein tyrosine phosphatase superfamily"/>
    <property type="match status" value="1"/>
</dbReference>
<evidence type="ECO:0000313" key="2">
    <source>
        <dbReference type="EMBL" id="CAI8002776.1"/>
    </source>
</evidence>
<evidence type="ECO:0000313" key="3">
    <source>
        <dbReference type="Proteomes" id="UP001174909"/>
    </source>
</evidence>